<evidence type="ECO:0000256" key="3">
    <source>
        <dbReference type="ARBA" id="ARBA00022989"/>
    </source>
</evidence>
<protein>
    <recommendedName>
        <fullName evidence="5">DUF1232 domain-containing protein</fullName>
    </recommendedName>
</protein>
<sequence>MGGVEKQEEYVKEGFLKKIKKHASKIPFAKDAVAMYFCATDSKTPLSARLIAMGALAYIVLPFDAIPDVVIGLGYTDDAAAFWAAFKIINVHITDEHRQKAEEWFVK</sequence>
<evidence type="ECO:0000259" key="5">
    <source>
        <dbReference type="Pfam" id="PF06803"/>
    </source>
</evidence>
<dbReference type="AlphaFoldDB" id="A0A098M906"/>
<evidence type="ECO:0000313" key="6">
    <source>
        <dbReference type="EMBL" id="KGE18541.1"/>
    </source>
</evidence>
<dbReference type="PIRSF" id="PIRSF031804">
    <property type="entry name" value="UCP031804"/>
    <property type="match status" value="1"/>
</dbReference>
<evidence type="ECO:0000256" key="2">
    <source>
        <dbReference type="ARBA" id="ARBA00022692"/>
    </source>
</evidence>
<keyword evidence="7" id="KW-1185">Reference proteome</keyword>
<keyword evidence="3" id="KW-1133">Transmembrane helix</keyword>
<dbReference type="Pfam" id="PF06803">
    <property type="entry name" value="DUF1232"/>
    <property type="match status" value="1"/>
</dbReference>
<feature type="domain" description="DUF1232" evidence="5">
    <location>
        <begin position="48"/>
        <end position="82"/>
    </location>
</feature>
<name>A0A098M906_9BACL</name>
<reference evidence="6 7" key="1">
    <citation type="submission" date="2014-08" db="EMBL/GenBank/DDBJ databases">
        <authorList>
            <person name="den Bakker H.C."/>
        </authorList>
    </citation>
    <scope>NUCLEOTIDE SEQUENCE [LARGE SCALE GENOMIC DNA]</scope>
    <source>
        <strain evidence="6 7">DSM 18334</strain>
    </source>
</reference>
<keyword evidence="4" id="KW-0472">Membrane</keyword>
<dbReference type="InterPro" id="IPR010652">
    <property type="entry name" value="DUF1232"/>
</dbReference>
<dbReference type="Proteomes" id="UP000029734">
    <property type="component" value="Unassembled WGS sequence"/>
</dbReference>
<evidence type="ECO:0000256" key="4">
    <source>
        <dbReference type="ARBA" id="ARBA00023136"/>
    </source>
</evidence>
<comment type="caution">
    <text evidence="6">The sequence shown here is derived from an EMBL/GenBank/DDBJ whole genome shotgun (WGS) entry which is preliminary data.</text>
</comment>
<evidence type="ECO:0000256" key="1">
    <source>
        <dbReference type="ARBA" id="ARBA00004127"/>
    </source>
</evidence>
<dbReference type="GO" id="GO:0012505">
    <property type="term" value="C:endomembrane system"/>
    <property type="evidence" value="ECO:0007669"/>
    <property type="project" value="UniProtKB-SubCell"/>
</dbReference>
<reference evidence="6 7" key="2">
    <citation type="submission" date="2014-10" db="EMBL/GenBank/DDBJ databases">
        <title>Comparative genomics of the Paenibacillus odorifer group.</title>
        <authorList>
            <person name="Tsai Y.-C."/>
            <person name="Martin N."/>
            <person name="Korlach J."/>
            <person name="Wiedmann M."/>
        </authorList>
    </citation>
    <scope>NUCLEOTIDE SEQUENCE [LARGE SCALE GENOMIC DNA]</scope>
    <source>
        <strain evidence="6 7">DSM 18334</strain>
    </source>
</reference>
<gene>
    <name evidence="6" type="ORF">PWYN_03540</name>
</gene>
<organism evidence="6 7">
    <name type="scientific">Paenibacillus wynnii</name>
    <dbReference type="NCBI Taxonomy" id="268407"/>
    <lineage>
        <taxon>Bacteria</taxon>
        <taxon>Bacillati</taxon>
        <taxon>Bacillota</taxon>
        <taxon>Bacilli</taxon>
        <taxon>Bacillales</taxon>
        <taxon>Paenibacillaceae</taxon>
        <taxon>Paenibacillus</taxon>
    </lineage>
</organism>
<comment type="subcellular location">
    <subcellularLocation>
        <location evidence="1">Endomembrane system</location>
        <topology evidence="1">Multi-pass membrane protein</topology>
    </subcellularLocation>
</comment>
<dbReference type="InterPro" id="IPR016983">
    <property type="entry name" value="UCP031804"/>
</dbReference>
<accession>A0A098M906</accession>
<evidence type="ECO:0000313" key="7">
    <source>
        <dbReference type="Proteomes" id="UP000029734"/>
    </source>
</evidence>
<dbReference type="EMBL" id="JQCR01000002">
    <property type="protein sequence ID" value="KGE18541.1"/>
    <property type="molecule type" value="Genomic_DNA"/>
</dbReference>
<proteinExistence type="predicted"/>
<keyword evidence="2" id="KW-0812">Transmembrane</keyword>
<dbReference type="eggNOG" id="COG3339">
    <property type="taxonomic scope" value="Bacteria"/>
</dbReference>